<dbReference type="RefSeq" id="WP_151622553.1">
    <property type="nucleotide sequence ID" value="NZ_CP043028.1"/>
</dbReference>
<feature type="domain" description="Putative zinc-finger" evidence="4">
    <location>
        <begin position="6"/>
        <end position="39"/>
    </location>
</feature>
<dbReference type="InterPro" id="IPR041916">
    <property type="entry name" value="Anti_sigma_zinc_sf"/>
</dbReference>
<keyword evidence="3" id="KW-0812">Transmembrane</keyword>
<evidence type="ECO:0000256" key="2">
    <source>
        <dbReference type="ARBA" id="ARBA00024438"/>
    </source>
</evidence>
<comment type="similarity">
    <text evidence="1">Belongs to the zinc-associated anti-sigma factor (ZAS) superfamily. Anti-sigma-W factor family.</text>
</comment>
<feature type="transmembrane region" description="Helical" evidence="3">
    <location>
        <begin position="73"/>
        <end position="98"/>
    </location>
</feature>
<dbReference type="EMBL" id="CP043028">
    <property type="protein sequence ID" value="QFJ54057.1"/>
    <property type="molecule type" value="Genomic_DNA"/>
</dbReference>
<dbReference type="OrthoDB" id="6194834at2"/>
<dbReference type="Pfam" id="PF13490">
    <property type="entry name" value="zf-HC2"/>
    <property type="match status" value="1"/>
</dbReference>
<evidence type="ECO:0000313" key="6">
    <source>
        <dbReference type="Proteomes" id="UP000327030"/>
    </source>
</evidence>
<keyword evidence="3" id="KW-0472">Membrane</keyword>
<evidence type="ECO:0000259" key="4">
    <source>
        <dbReference type="Pfam" id="PF13490"/>
    </source>
</evidence>
<reference evidence="6" key="1">
    <citation type="submission" date="2019-08" db="EMBL/GenBank/DDBJ databases">
        <title>Complete Genome Sequence of the Polysaccharide-Degrading Rumen Bacterium Pseudobutyrivibrio xylanivorans MA3014.</title>
        <authorList>
            <person name="Palevich N."/>
            <person name="Maclean P.H."/>
            <person name="Kelly W.J."/>
            <person name="Leahy S.C."/>
            <person name="Rakonjac J."/>
            <person name="Attwood G.T."/>
        </authorList>
    </citation>
    <scope>NUCLEOTIDE SEQUENCE [LARGE SCALE GENOMIC DNA]</scope>
    <source>
        <strain evidence="6">MA3014</strain>
    </source>
</reference>
<keyword evidence="3" id="KW-1133">Transmembrane helix</keyword>
<protein>
    <recommendedName>
        <fullName evidence="2">Anti-sigma-W factor RsiW</fullName>
    </recommendedName>
</protein>
<sequence>MEKISCEIIEDLLPSYRDEVLTDSVKLMVENHLESCNHCKGKLTQLEQEIEINELEQKSRGRKFIAVLQRRKYYLIGMMIGALIPIGAFAALIVYLMVLSE</sequence>
<dbReference type="AlphaFoldDB" id="A0A5P6VNB3"/>
<name>A0A5P6VNB3_PSEXY</name>
<proteinExistence type="inferred from homology"/>
<gene>
    <name evidence="5" type="ORF">FXF36_03815</name>
</gene>
<evidence type="ECO:0000313" key="5">
    <source>
        <dbReference type="EMBL" id="QFJ54057.1"/>
    </source>
</evidence>
<evidence type="ECO:0000256" key="3">
    <source>
        <dbReference type="SAM" id="Phobius"/>
    </source>
</evidence>
<organism evidence="5 6">
    <name type="scientific">Pseudobutyrivibrio xylanivorans</name>
    <dbReference type="NCBI Taxonomy" id="185007"/>
    <lineage>
        <taxon>Bacteria</taxon>
        <taxon>Bacillati</taxon>
        <taxon>Bacillota</taxon>
        <taxon>Clostridia</taxon>
        <taxon>Lachnospirales</taxon>
        <taxon>Lachnospiraceae</taxon>
        <taxon>Pseudobutyrivibrio</taxon>
    </lineage>
</organism>
<dbReference type="Proteomes" id="UP000327030">
    <property type="component" value="Chromosome 1"/>
</dbReference>
<evidence type="ECO:0000256" key="1">
    <source>
        <dbReference type="ARBA" id="ARBA00024353"/>
    </source>
</evidence>
<dbReference type="Gene3D" id="1.10.10.1320">
    <property type="entry name" value="Anti-sigma factor, zinc-finger domain"/>
    <property type="match status" value="1"/>
</dbReference>
<dbReference type="InterPro" id="IPR027383">
    <property type="entry name" value="Znf_put"/>
</dbReference>
<accession>A0A5P6VNB3</accession>
<dbReference type="KEGG" id="pxv:FXF36_03815"/>